<evidence type="ECO:0000256" key="8">
    <source>
        <dbReference type="SAM" id="Phobius"/>
    </source>
</evidence>
<keyword evidence="8" id="KW-0812">Transmembrane</keyword>
<gene>
    <name evidence="10" type="primary">cpx4</name>
    <name evidence="10" type="ORF">HETIRDRAFT_156524</name>
</gene>
<evidence type="ECO:0000313" key="10">
    <source>
        <dbReference type="EMBL" id="ETW77439.1"/>
    </source>
</evidence>
<keyword evidence="8" id="KW-0472">Membrane</keyword>
<keyword evidence="2 10" id="KW-0575">Peroxidase</keyword>
<keyword evidence="5" id="KW-0560">Oxidoreductase</keyword>
<dbReference type="PANTHER" id="PTHR33577:SF18">
    <property type="entry name" value="HEME HALOPEROXIDASE FAMILY PROFILE DOMAIN-CONTAINING PROTEIN"/>
    <property type="match status" value="1"/>
</dbReference>
<proteinExistence type="inferred from homology"/>
<feature type="domain" description="Heme haloperoxidase family profile" evidence="9">
    <location>
        <begin position="60"/>
        <end position="277"/>
    </location>
</feature>
<dbReference type="GO" id="GO:0004601">
    <property type="term" value="F:peroxidase activity"/>
    <property type="evidence" value="ECO:0007669"/>
    <property type="project" value="UniProtKB-KW"/>
</dbReference>
<feature type="transmembrane region" description="Helical" evidence="8">
    <location>
        <begin position="12"/>
        <end position="37"/>
    </location>
</feature>
<protein>
    <submittedName>
        <fullName evidence="10">Chloroperoxidase 4</fullName>
    </submittedName>
</protein>
<dbReference type="InterPro" id="IPR000028">
    <property type="entry name" value="Chloroperoxidase"/>
</dbReference>
<dbReference type="Proteomes" id="UP000030671">
    <property type="component" value="Unassembled WGS sequence"/>
</dbReference>
<keyword evidence="11" id="KW-1185">Reference proteome</keyword>
<keyword evidence="3" id="KW-0349">Heme</keyword>
<dbReference type="eggNOG" id="ENOG502QTVQ">
    <property type="taxonomic scope" value="Eukaryota"/>
</dbReference>
<keyword evidence="8" id="KW-1133">Transmembrane helix</keyword>
<evidence type="ECO:0000256" key="2">
    <source>
        <dbReference type="ARBA" id="ARBA00022559"/>
    </source>
</evidence>
<dbReference type="InterPro" id="IPR036851">
    <property type="entry name" value="Chloroperoxidase-like_sf"/>
</dbReference>
<dbReference type="Pfam" id="PF01328">
    <property type="entry name" value="Peroxidase_2"/>
    <property type="match status" value="1"/>
</dbReference>
<evidence type="ECO:0000256" key="4">
    <source>
        <dbReference type="ARBA" id="ARBA00022723"/>
    </source>
</evidence>
<dbReference type="EMBL" id="KI925463">
    <property type="protein sequence ID" value="ETW77439.1"/>
    <property type="molecule type" value="Genomic_DNA"/>
</dbReference>
<dbReference type="KEGG" id="hir:HETIRDRAFT_156524"/>
<name>W4JVD1_HETIT</name>
<keyword evidence="6" id="KW-0408">Iron</keyword>
<dbReference type="HOGENOM" id="CLU_050230_1_0_1"/>
<keyword evidence="4" id="KW-0479">Metal-binding</keyword>
<comment type="similarity">
    <text evidence="7">Belongs to the chloroperoxidase family.</text>
</comment>
<sequence length="298" mass="32435">MVLLFALQRISLGIATSLINAVVNIGIILWDLGLFIYNLLIPLRAVGKVTPMGHPGAGGKWPEYIPPKEGDSRCSCPALNALANHGILPRNGRNIPIRALTPAIRSTYNFAPSFCVFVPRYIGQILGRSYLNDTLDLEDIDVHNGIEHDASLTREDARVSPDQSRPSIPLVEQLLASASGPLLSNRTGDSSVTPTLTVSDLARLTSKRRAEAKKQNGQFSLSTSHKMFGSSNSGTLLTIFGGRVDDLRTVLLEERLPDGWESRVREPMGLTIAVFNKTVLGIEMGVEEEIRDGLKSVL</sequence>
<feature type="non-terminal residue" evidence="10">
    <location>
        <position position="1"/>
    </location>
</feature>
<evidence type="ECO:0000256" key="6">
    <source>
        <dbReference type="ARBA" id="ARBA00023004"/>
    </source>
</evidence>
<dbReference type="SUPFAM" id="SSF47571">
    <property type="entry name" value="Cloroperoxidase"/>
    <property type="match status" value="1"/>
</dbReference>
<dbReference type="Gene3D" id="1.10.489.10">
    <property type="entry name" value="Chloroperoxidase-like"/>
    <property type="match status" value="1"/>
</dbReference>
<evidence type="ECO:0000313" key="11">
    <source>
        <dbReference type="Proteomes" id="UP000030671"/>
    </source>
</evidence>
<evidence type="ECO:0000256" key="7">
    <source>
        <dbReference type="ARBA" id="ARBA00025795"/>
    </source>
</evidence>
<evidence type="ECO:0000256" key="5">
    <source>
        <dbReference type="ARBA" id="ARBA00023002"/>
    </source>
</evidence>
<evidence type="ECO:0000256" key="1">
    <source>
        <dbReference type="ARBA" id="ARBA00001970"/>
    </source>
</evidence>
<dbReference type="RefSeq" id="XP_009550944.1">
    <property type="nucleotide sequence ID" value="XM_009552649.1"/>
</dbReference>
<dbReference type="AlphaFoldDB" id="W4JVD1"/>
<reference evidence="10 11" key="1">
    <citation type="journal article" date="2012" name="New Phytol.">
        <title>Insight into trade-off between wood decay and parasitism from the genome of a fungal forest pathogen.</title>
        <authorList>
            <person name="Olson A."/>
            <person name="Aerts A."/>
            <person name="Asiegbu F."/>
            <person name="Belbahri L."/>
            <person name="Bouzid O."/>
            <person name="Broberg A."/>
            <person name="Canback B."/>
            <person name="Coutinho P.M."/>
            <person name="Cullen D."/>
            <person name="Dalman K."/>
            <person name="Deflorio G."/>
            <person name="van Diepen L.T."/>
            <person name="Dunand C."/>
            <person name="Duplessis S."/>
            <person name="Durling M."/>
            <person name="Gonthier P."/>
            <person name="Grimwood J."/>
            <person name="Fossdal C.G."/>
            <person name="Hansson D."/>
            <person name="Henrissat B."/>
            <person name="Hietala A."/>
            <person name="Himmelstrand K."/>
            <person name="Hoffmeister D."/>
            <person name="Hogberg N."/>
            <person name="James T.Y."/>
            <person name="Karlsson M."/>
            <person name="Kohler A."/>
            <person name="Kues U."/>
            <person name="Lee Y.H."/>
            <person name="Lin Y.C."/>
            <person name="Lind M."/>
            <person name="Lindquist E."/>
            <person name="Lombard V."/>
            <person name="Lucas S."/>
            <person name="Lunden K."/>
            <person name="Morin E."/>
            <person name="Murat C."/>
            <person name="Park J."/>
            <person name="Raffaello T."/>
            <person name="Rouze P."/>
            <person name="Salamov A."/>
            <person name="Schmutz J."/>
            <person name="Solheim H."/>
            <person name="Stahlberg J."/>
            <person name="Velez H."/>
            <person name="de Vries R.P."/>
            <person name="Wiebenga A."/>
            <person name="Woodward S."/>
            <person name="Yakovlev I."/>
            <person name="Garbelotto M."/>
            <person name="Martin F."/>
            <person name="Grigoriev I.V."/>
            <person name="Stenlid J."/>
        </authorList>
    </citation>
    <scope>NUCLEOTIDE SEQUENCE [LARGE SCALE GENOMIC DNA]</scope>
    <source>
        <strain evidence="10 11">TC 32-1</strain>
    </source>
</reference>
<evidence type="ECO:0000259" key="9">
    <source>
        <dbReference type="PROSITE" id="PS51405"/>
    </source>
</evidence>
<comment type="cofactor">
    <cofactor evidence="1">
        <name>heme b</name>
        <dbReference type="ChEBI" id="CHEBI:60344"/>
    </cofactor>
</comment>
<dbReference type="InParanoid" id="W4JVD1"/>
<dbReference type="PROSITE" id="PS51405">
    <property type="entry name" value="HEME_HALOPEROXIDASE"/>
    <property type="match status" value="1"/>
</dbReference>
<organism evidence="10 11">
    <name type="scientific">Heterobasidion irregulare (strain TC 32-1)</name>
    <dbReference type="NCBI Taxonomy" id="747525"/>
    <lineage>
        <taxon>Eukaryota</taxon>
        <taxon>Fungi</taxon>
        <taxon>Dikarya</taxon>
        <taxon>Basidiomycota</taxon>
        <taxon>Agaricomycotina</taxon>
        <taxon>Agaricomycetes</taxon>
        <taxon>Russulales</taxon>
        <taxon>Bondarzewiaceae</taxon>
        <taxon>Heterobasidion</taxon>
        <taxon>Heterobasidion annosum species complex</taxon>
    </lineage>
</organism>
<dbReference type="GeneID" id="20667641"/>
<evidence type="ECO:0000256" key="3">
    <source>
        <dbReference type="ARBA" id="ARBA00022617"/>
    </source>
</evidence>
<accession>W4JVD1</accession>
<dbReference type="PANTHER" id="PTHR33577">
    <property type="entry name" value="STERIGMATOCYSTIN BIOSYNTHESIS PEROXIDASE STCC-RELATED"/>
    <property type="match status" value="1"/>
</dbReference>
<dbReference type="OrthoDB" id="407298at2759"/>
<dbReference type="GO" id="GO:0046872">
    <property type="term" value="F:metal ion binding"/>
    <property type="evidence" value="ECO:0007669"/>
    <property type="project" value="UniProtKB-KW"/>
</dbReference>